<name>A0A645FX44_9ZZZZ</name>
<dbReference type="EMBL" id="VSSQ01065514">
    <property type="protein sequence ID" value="MPN18230.1"/>
    <property type="molecule type" value="Genomic_DNA"/>
</dbReference>
<accession>A0A645FX44</accession>
<dbReference type="AlphaFoldDB" id="A0A645FX44"/>
<sequence>MPAKALTRAEAVKIICDIVENENIERGFNITNYNESYYSAVVVGNLNILDSVGTGNVYIKNVVVLGDIVISASKVNTVNLSDVKARNIIVKDQNNPVKIVLNDNVTIAKTQLPSVALIQRLGTNINI</sequence>
<protein>
    <recommendedName>
        <fullName evidence="2">SLH domain-containing protein</fullName>
    </recommendedName>
</protein>
<organism evidence="1">
    <name type="scientific">bioreactor metagenome</name>
    <dbReference type="NCBI Taxonomy" id="1076179"/>
    <lineage>
        <taxon>unclassified sequences</taxon>
        <taxon>metagenomes</taxon>
        <taxon>ecological metagenomes</taxon>
    </lineage>
</organism>
<evidence type="ECO:0008006" key="2">
    <source>
        <dbReference type="Google" id="ProtNLM"/>
    </source>
</evidence>
<comment type="caution">
    <text evidence="1">The sequence shown here is derived from an EMBL/GenBank/DDBJ whole genome shotgun (WGS) entry which is preliminary data.</text>
</comment>
<gene>
    <name evidence="1" type="ORF">SDC9_165589</name>
</gene>
<evidence type="ECO:0000313" key="1">
    <source>
        <dbReference type="EMBL" id="MPN18230.1"/>
    </source>
</evidence>
<reference evidence="1" key="1">
    <citation type="submission" date="2019-08" db="EMBL/GenBank/DDBJ databases">
        <authorList>
            <person name="Kucharzyk K."/>
            <person name="Murdoch R.W."/>
            <person name="Higgins S."/>
            <person name="Loffler F."/>
        </authorList>
    </citation>
    <scope>NUCLEOTIDE SEQUENCE</scope>
</reference>
<proteinExistence type="predicted"/>